<keyword evidence="4" id="KW-0472">Membrane</keyword>
<accession>A0A1H3XFS5</accession>
<dbReference type="InterPro" id="IPR012944">
    <property type="entry name" value="SusD_RagB_dom"/>
</dbReference>
<keyword evidence="8" id="KW-1185">Reference proteome</keyword>
<dbReference type="Proteomes" id="UP000198850">
    <property type="component" value="Unassembled WGS sequence"/>
</dbReference>
<dbReference type="Pfam" id="PF07980">
    <property type="entry name" value="SusD_RagB"/>
    <property type="match status" value="1"/>
</dbReference>
<evidence type="ECO:0000259" key="6">
    <source>
        <dbReference type="Pfam" id="PF07980"/>
    </source>
</evidence>
<dbReference type="GO" id="GO:0009279">
    <property type="term" value="C:cell outer membrane"/>
    <property type="evidence" value="ECO:0007669"/>
    <property type="project" value="UniProtKB-SubCell"/>
</dbReference>
<comment type="subcellular location">
    <subcellularLocation>
        <location evidence="1">Cell outer membrane</location>
    </subcellularLocation>
</comment>
<feature type="domain" description="RagB/SusD" evidence="6">
    <location>
        <begin position="6"/>
        <end position="179"/>
    </location>
</feature>
<evidence type="ECO:0000256" key="4">
    <source>
        <dbReference type="ARBA" id="ARBA00023136"/>
    </source>
</evidence>
<evidence type="ECO:0000313" key="8">
    <source>
        <dbReference type="Proteomes" id="UP000198850"/>
    </source>
</evidence>
<gene>
    <name evidence="7" type="ORF">SAMN05443550_101603</name>
</gene>
<organism evidence="7 8">
    <name type="scientific">Pedobacter hartonius</name>
    <dbReference type="NCBI Taxonomy" id="425514"/>
    <lineage>
        <taxon>Bacteria</taxon>
        <taxon>Pseudomonadati</taxon>
        <taxon>Bacteroidota</taxon>
        <taxon>Sphingobacteriia</taxon>
        <taxon>Sphingobacteriales</taxon>
        <taxon>Sphingobacteriaceae</taxon>
        <taxon>Pedobacter</taxon>
    </lineage>
</organism>
<evidence type="ECO:0000256" key="3">
    <source>
        <dbReference type="ARBA" id="ARBA00022729"/>
    </source>
</evidence>
<dbReference type="AlphaFoldDB" id="A0A1H3XFS5"/>
<evidence type="ECO:0000256" key="2">
    <source>
        <dbReference type="ARBA" id="ARBA00006275"/>
    </source>
</evidence>
<dbReference type="OrthoDB" id="9783641at2"/>
<dbReference type="STRING" id="425514.SAMN05443550_101603"/>
<keyword evidence="3" id="KW-0732">Signal</keyword>
<reference evidence="7 8" key="1">
    <citation type="submission" date="2016-10" db="EMBL/GenBank/DDBJ databases">
        <authorList>
            <person name="de Groot N.N."/>
        </authorList>
    </citation>
    <scope>NUCLEOTIDE SEQUENCE [LARGE SCALE GENOMIC DNA]</scope>
    <source>
        <strain evidence="7 8">DSM 19033</strain>
    </source>
</reference>
<evidence type="ECO:0000256" key="5">
    <source>
        <dbReference type="ARBA" id="ARBA00023237"/>
    </source>
</evidence>
<protein>
    <submittedName>
        <fullName evidence="7">SusD family protein</fullName>
    </submittedName>
</protein>
<dbReference type="SUPFAM" id="SSF48452">
    <property type="entry name" value="TPR-like"/>
    <property type="match status" value="1"/>
</dbReference>
<comment type="similarity">
    <text evidence="2">Belongs to the SusD family.</text>
</comment>
<sequence length="199" mass="22036">MPQFIDTFDPDDSRLKDDFVQGQQYTSSGGMILCTFGANNGQPLKYVNEVPGVDSSEEVHGYRLGKFEYKKGALVGLGNDFPLLRYADVLMMKAEALLRTGDAEGATTLVTQVRQTSFSSNPAKTTVTAAQLMLGSAYDYGLRNHLRTTAEGGTDIQYGRFLDELGWEFTTEGRRRKDIAADPEKRDLENPNLKQNAGY</sequence>
<evidence type="ECO:0000256" key="1">
    <source>
        <dbReference type="ARBA" id="ARBA00004442"/>
    </source>
</evidence>
<dbReference type="Gene3D" id="1.25.40.390">
    <property type="match status" value="1"/>
</dbReference>
<proteinExistence type="inferred from homology"/>
<evidence type="ECO:0000313" key="7">
    <source>
        <dbReference type="EMBL" id="SDZ98265.1"/>
    </source>
</evidence>
<dbReference type="EMBL" id="FNRA01000001">
    <property type="protein sequence ID" value="SDZ98265.1"/>
    <property type="molecule type" value="Genomic_DNA"/>
</dbReference>
<name>A0A1H3XFS5_9SPHI</name>
<keyword evidence="5" id="KW-0998">Cell outer membrane</keyword>
<dbReference type="InterPro" id="IPR011990">
    <property type="entry name" value="TPR-like_helical_dom_sf"/>
</dbReference>